<feature type="transmembrane region" description="Helical" evidence="1">
    <location>
        <begin position="21"/>
        <end position="42"/>
    </location>
</feature>
<proteinExistence type="predicted"/>
<evidence type="ECO:0000256" key="1">
    <source>
        <dbReference type="SAM" id="Phobius"/>
    </source>
</evidence>
<sequence length="312" mass="35642">HSPPNHTKEATNVADYIPEMIFYTVCSFLCTVIIALHVIHHYAIGSTFAFGLVVSTVSLLLSPVLLVVCGLFVVYRSFVKKRLQKLPGFVEMMDGSDAYWSGDDSSARDIVNMIFMIDFSKIVIEGRQPIEVVRERMKRVVDEASYKFKCKKRLSKYGYFYLEKSDVDFNKNVRHIKAKIRGKTDLEKFASKIVNEPIVMDSLWEILVGREEFGGSYPVVLRTHHGLGDGCSLIRLFTDYMFDHDTKAPTIVKMDTTESVAQRLANAEFFKMATQLIRIVLDGFATYIHCTAMMQSSWWHFLIRIACTTRVA</sequence>
<keyword evidence="1" id="KW-0812">Transmembrane</keyword>
<reference evidence="2" key="2">
    <citation type="submission" date="2014-07" db="EMBL/GenBank/DDBJ databases">
        <authorList>
            <person name="Hull J."/>
        </authorList>
    </citation>
    <scope>NUCLEOTIDE SEQUENCE</scope>
</reference>
<dbReference type="GO" id="GO:0016746">
    <property type="term" value="F:acyltransferase activity"/>
    <property type="evidence" value="ECO:0007669"/>
    <property type="project" value="UniProtKB-KW"/>
</dbReference>
<keyword evidence="2" id="KW-0012">Acyltransferase</keyword>
<feature type="non-terminal residue" evidence="2">
    <location>
        <position position="1"/>
    </location>
</feature>
<dbReference type="AlphaFoldDB" id="A0A0A9W2J7"/>
<name>A0A0A9W2J7_LYGHE</name>
<organism evidence="2">
    <name type="scientific">Lygus hesperus</name>
    <name type="common">Western plant bug</name>
    <dbReference type="NCBI Taxonomy" id="30085"/>
    <lineage>
        <taxon>Eukaryota</taxon>
        <taxon>Metazoa</taxon>
        <taxon>Ecdysozoa</taxon>
        <taxon>Arthropoda</taxon>
        <taxon>Hexapoda</taxon>
        <taxon>Insecta</taxon>
        <taxon>Pterygota</taxon>
        <taxon>Neoptera</taxon>
        <taxon>Paraneoptera</taxon>
        <taxon>Hemiptera</taxon>
        <taxon>Heteroptera</taxon>
        <taxon>Panheteroptera</taxon>
        <taxon>Cimicomorpha</taxon>
        <taxon>Miridae</taxon>
        <taxon>Mirini</taxon>
        <taxon>Lygus</taxon>
    </lineage>
</organism>
<protein>
    <submittedName>
        <fullName evidence="2">Putative diacylglycerol O-acyltransferase Mb0919</fullName>
    </submittedName>
</protein>
<reference evidence="2" key="1">
    <citation type="journal article" date="2014" name="PLoS ONE">
        <title>Transcriptome-Based Identification of ABC Transporters in the Western Tarnished Plant Bug Lygus hesperus.</title>
        <authorList>
            <person name="Hull J.J."/>
            <person name="Chaney K."/>
            <person name="Geib S.M."/>
            <person name="Fabrick J.A."/>
            <person name="Brent C.S."/>
            <person name="Walsh D."/>
            <person name="Lavine L.C."/>
        </authorList>
    </citation>
    <scope>NUCLEOTIDE SEQUENCE</scope>
</reference>
<accession>A0A0A9W2J7</accession>
<keyword evidence="1" id="KW-1133">Transmembrane helix</keyword>
<keyword evidence="1" id="KW-0472">Membrane</keyword>
<keyword evidence="2" id="KW-0808">Transferase</keyword>
<evidence type="ECO:0000313" key="2">
    <source>
        <dbReference type="EMBL" id="JAG01621.1"/>
    </source>
</evidence>
<gene>
    <name evidence="2" type="ORF">CM83_42313</name>
</gene>
<feature type="transmembrane region" description="Helical" evidence="1">
    <location>
        <begin position="48"/>
        <end position="75"/>
    </location>
</feature>
<dbReference type="EMBL" id="GBHO01041983">
    <property type="protein sequence ID" value="JAG01621.1"/>
    <property type="molecule type" value="Transcribed_RNA"/>
</dbReference>